<organism evidence="2 3">
    <name type="scientific">Kitasatospora indigofera</name>
    <dbReference type="NCBI Taxonomy" id="67307"/>
    <lineage>
        <taxon>Bacteria</taxon>
        <taxon>Bacillati</taxon>
        <taxon>Actinomycetota</taxon>
        <taxon>Actinomycetes</taxon>
        <taxon>Kitasatosporales</taxon>
        <taxon>Streptomycetaceae</taxon>
        <taxon>Kitasatospora</taxon>
    </lineage>
</organism>
<dbReference type="AlphaFoldDB" id="A0A919KWV7"/>
<evidence type="ECO:0000256" key="1">
    <source>
        <dbReference type="SAM" id="MobiDB-lite"/>
    </source>
</evidence>
<reference evidence="2" key="2">
    <citation type="submission" date="2020-09" db="EMBL/GenBank/DDBJ databases">
        <authorList>
            <person name="Sun Q."/>
            <person name="Ohkuma M."/>
        </authorList>
    </citation>
    <scope>NUCLEOTIDE SEQUENCE</scope>
    <source>
        <strain evidence="2">JCM 4646</strain>
    </source>
</reference>
<proteinExistence type="predicted"/>
<gene>
    <name evidence="2" type="ORF">GCM10018781_44070</name>
</gene>
<reference evidence="2" key="1">
    <citation type="journal article" date="2014" name="Int. J. Syst. Evol. Microbiol.">
        <title>Complete genome sequence of Corynebacterium casei LMG S-19264T (=DSM 44701T), isolated from a smear-ripened cheese.</title>
        <authorList>
            <consortium name="US DOE Joint Genome Institute (JGI-PGF)"/>
            <person name="Walter F."/>
            <person name="Albersmeier A."/>
            <person name="Kalinowski J."/>
            <person name="Ruckert C."/>
        </authorList>
    </citation>
    <scope>NUCLEOTIDE SEQUENCE</scope>
    <source>
        <strain evidence="2">JCM 4646</strain>
    </source>
</reference>
<dbReference type="GeneID" id="95354799"/>
<accession>A0A919KWV7</accession>
<evidence type="ECO:0000313" key="3">
    <source>
        <dbReference type="Proteomes" id="UP000617734"/>
    </source>
</evidence>
<sequence length="67" mass="7203">MSDYFALVTALTQLHTDADSGSGPPPRLTGHQADRLAGMAGREEAPAAGRPVTRVRRRPFGRRPSFA</sequence>
<keyword evidence="3" id="KW-1185">Reference proteome</keyword>
<protein>
    <submittedName>
        <fullName evidence="2">Uncharacterized protein</fullName>
    </submittedName>
</protein>
<dbReference type="Proteomes" id="UP000617734">
    <property type="component" value="Unassembled WGS sequence"/>
</dbReference>
<feature type="region of interest" description="Disordered" evidence="1">
    <location>
        <begin position="40"/>
        <end position="67"/>
    </location>
</feature>
<comment type="caution">
    <text evidence="2">The sequence shown here is derived from an EMBL/GenBank/DDBJ whole genome shotgun (WGS) entry which is preliminary data.</text>
</comment>
<evidence type="ECO:0000313" key="2">
    <source>
        <dbReference type="EMBL" id="GHH75358.1"/>
    </source>
</evidence>
<dbReference type="EMBL" id="BNBO01000025">
    <property type="protein sequence ID" value="GHH75358.1"/>
    <property type="molecule type" value="Genomic_DNA"/>
</dbReference>
<name>A0A919KWV7_9ACTN</name>
<dbReference type="RefSeq" id="WP_190212601.1">
    <property type="nucleotide sequence ID" value="NZ_BNBO01000025.1"/>
</dbReference>